<evidence type="ECO:0000313" key="14">
    <source>
        <dbReference type="Proteomes" id="UP000828390"/>
    </source>
</evidence>
<evidence type="ECO:0000313" key="9">
    <source>
        <dbReference type="EMBL" id="KAH3845557.1"/>
    </source>
</evidence>
<comment type="caution">
    <text evidence="10">The sequence shown here is derived from an EMBL/GenBank/DDBJ whole genome shotgun (WGS) entry which is preliminary data.</text>
</comment>
<evidence type="ECO:0000313" key="11">
    <source>
        <dbReference type="EMBL" id="KAH3881796.1"/>
    </source>
</evidence>
<dbReference type="EMBL" id="JAIWYP010000005">
    <property type="protein sequence ID" value="KAH3829389.1"/>
    <property type="molecule type" value="Genomic_DNA"/>
</dbReference>
<dbReference type="AlphaFoldDB" id="A0A9D4MK46"/>
<evidence type="ECO:0000313" key="10">
    <source>
        <dbReference type="EMBL" id="KAH3878750.1"/>
    </source>
</evidence>
<dbReference type="EMBL" id="JAIWYP010000003">
    <property type="protein sequence ID" value="KAH3845557.1"/>
    <property type="molecule type" value="Genomic_DNA"/>
</dbReference>
<organism evidence="10 14">
    <name type="scientific">Dreissena polymorpha</name>
    <name type="common">Zebra mussel</name>
    <name type="synonym">Mytilus polymorpha</name>
    <dbReference type="NCBI Taxonomy" id="45954"/>
    <lineage>
        <taxon>Eukaryota</taxon>
        <taxon>Metazoa</taxon>
        <taxon>Spiralia</taxon>
        <taxon>Lophotrochozoa</taxon>
        <taxon>Mollusca</taxon>
        <taxon>Bivalvia</taxon>
        <taxon>Autobranchia</taxon>
        <taxon>Heteroconchia</taxon>
        <taxon>Euheterodonta</taxon>
        <taxon>Imparidentia</taxon>
        <taxon>Neoheterodontei</taxon>
        <taxon>Myida</taxon>
        <taxon>Dreissenoidea</taxon>
        <taxon>Dreissenidae</taxon>
        <taxon>Dreissena</taxon>
    </lineage>
</organism>
<evidence type="ECO:0000313" key="8">
    <source>
        <dbReference type="EMBL" id="KAH3829437.1"/>
    </source>
</evidence>
<evidence type="ECO:0000313" key="5">
    <source>
        <dbReference type="EMBL" id="KAH3829389.1"/>
    </source>
</evidence>
<reference evidence="10" key="2">
    <citation type="submission" date="2020-11" db="EMBL/GenBank/DDBJ databases">
        <authorList>
            <person name="McCartney M.A."/>
            <person name="Auch B."/>
            <person name="Kono T."/>
            <person name="Mallez S."/>
            <person name="Becker A."/>
            <person name="Gohl D.M."/>
            <person name="Silverstein K.A.T."/>
            <person name="Koren S."/>
            <person name="Bechman K.B."/>
            <person name="Herman A."/>
            <person name="Abrahante J.E."/>
            <person name="Garbe J."/>
        </authorList>
    </citation>
    <scope>NUCLEOTIDE SEQUENCE</scope>
    <source>
        <strain evidence="10">Duluth1</strain>
        <tissue evidence="10">Whole animal</tissue>
    </source>
</reference>
<evidence type="ECO:0000313" key="6">
    <source>
        <dbReference type="EMBL" id="KAH3829405.1"/>
    </source>
</evidence>
<evidence type="ECO:0000313" key="12">
    <source>
        <dbReference type="EMBL" id="KAH3894549.1"/>
    </source>
</evidence>
<dbReference type="EMBL" id="JAIWYP010000011">
    <property type="protein sequence ID" value="KAH3737044.1"/>
    <property type="molecule type" value="Genomic_DNA"/>
</dbReference>
<accession>A0A9D4MK46</accession>
<dbReference type="EMBL" id="JAIWYP010000005">
    <property type="protein sequence ID" value="KAH3829405.1"/>
    <property type="molecule type" value="Genomic_DNA"/>
</dbReference>
<protein>
    <submittedName>
        <fullName evidence="10">Uncharacterized protein</fullName>
    </submittedName>
</protein>
<feature type="region of interest" description="Disordered" evidence="1">
    <location>
        <begin position="1"/>
        <end position="60"/>
    </location>
</feature>
<dbReference type="EMBL" id="JAIWYP010000001">
    <property type="protein sequence ID" value="KAH3878750.1"/>
    <property type="molecule type" value="Genomic_DNA"/>
</dbReference>
<reference evidence="10" key="1">
    <citation type="journal article" date="2019" name="bioRxiv">
        <title>The Genome of the Zebra Mussel, Dreissena polymorpha: A Resource for Invasive Species Research.</title>
        <authorList>
            <person name="McCartney M.A."/>
            <person name="Auch B."/>
            <person name="Kono T."/>
            <person name="Mallez S."/>
            <person name="Zhang Y."/>
            <person name="Obille A."/>
            <person name="Becker A."/>
            <person name="Abrahante J.E."/>
            <person name="Garbe J."/>
            <person name="Badalamenti J.P."/>
            <person name="Herman A."/>
            <person name="Mangelson H."/>
            <person name="Liachko I."/>
            <person name="Sullivan S."/>
            <person name="Sone E.D."/>
            <person name="Koren S."/>
            <person name="Silverstein K.A.T."/>
            <person name="Beckman K.B."/>
            <person name="Gohl D.M."/>
        </authorList>
    </citation>
    <scope>NUCLEOTIDE SEQUENCE</scope>
    <source>
        <strain evidence="10">Duluth1</strain>
        <tissue evidence="10">Whole animal</tissue>
    </source>
</reference>
<keyword evidence="14" id="KW-1185">Reference proteome</keyword>
<sequence>MEFTTRLGLHSQATRLRGGSKAPRPSPAMGLTPALGKATIRRTRRPVGDANRPPIHHISRGPSEPGIRCWALPASLAVTEGILVSFFSSAY</sequence>
<dbReference type="Proteomes" id="UP000828390">
    <property type="component" value="Unassembled WGS sequence"/>
</dbReference>
<evidence type="ECO:0000313" key="13">
    <source>
        <dbReference type="EMBL" id="KAH3895588.1"/>
    </source>
</evidence>
<dbReference type="EMBL" id="JAIWYP010000005">
    <property type="protein sequence ID" value="KAH3829348.1"/>
    <property type="molecule type" value="Genomic_DNA"/>
</dbReference>
<proteinExistence type="predicted"/>
<dbReference type="EMBL" id="JAIWYP010000001">
    <property type="protein sequence ID" value="KAH3894549.1"/>
    <property type="molecule type" value="Genomic_DNA"/>
</dbReference>
<dbReference type="EMBL" id="JAIWYP010000005">
    <property type="protein sequence ID" value="KAH3829421.1"/>
    <property type="molecule type" value="Genomic_DNA"/>
</dbReference>
<evidence type="ECO:0000256" key="1">
    <source>
        <dbReference type="SAM" id="MobiDB-lite"/>
    </source>
</evidence>
<dbReference type="EMBL" id="JAIWYP010000011">
    <property type="protein sequence ID" value="KAH3737028.1"/>
    <property type="molecule type" value="Genomic_DNA"/>
</dbReference>
<gene>
    <name evidence="10" type="ORF">DPMN_002649</name>
    <name evidence="11" type="ORF">DPMN_005723</name>
    <name evidence="12" type="ORF">DPMN_018707</name>
    <name evidence="13" type="ORF">DPMN_019753</name>
    <name evidence="2" type="ORF">DPMN_043604</name>
    <name evidence="3" type="ORF">DPMN_043620</name>
    <name evidence="9" type="ORF">DPMN_087838</name>
    <name evidence="4" type="ORF">DPMN_131344</name>
    <name evidence="5" type="ORF">DPMN_131385</name>
    <name evidence="6" type="ORF">DPMN_131401</name>
    <name evidence="7" type="ORF">DPMN_131417</name>
    <name evidence="8" type="ORF">DPMN_131433</name>
</gene>
<evidence type="ECO:0000313" key="4">
    <source>
        <dbReference type="EMBL" id="KAH3829348.1"/>
    </source>
</evidence>
<evidence type="ECO:0000313" key="3">
    <source>
        <dbReference type="EMBL" id="KAH3737044.1"/>
    </source>
</evidence>
<dbReference type="EMBL" id="JAIWYP010000001">
    <property type="protein sequence ID" value="KAH3881796.1"/>
    <property type="molecule type" value="Genomic_DNA"/>
</dbReference>
<evidence type="ECO:0000313" key="2">
    <source>
        <dbReference type="EMBL" id="KAH3737028.1"/>
    </source>
</evidence>
<dbReference type="EMBL" id="JAIWYP010000001">
    <property type="protein sequence ID" value="KAH3895588.1"/>
    <property type="molecule type" value="Genomic_DNA"/>
</dbReference>
<dbReference type="EMBL" id="JAIWYP010000005">
    <property type="protein sequence ID" value="KAH3829437.1"/>
    <property type="molecule type" value="Genomic_DNA"/>
</dbReference>
<evidence type="ECO:0000313" key="7">
    <source>
        <dbReference type="EMBL" id="KAH3829421.1"/>
    </source>
</evidence>
<name>A0A9D4MK46_DREPO</name>